<reference evidence="9 10" key="1">
    <citation type="submission" date="2017-05" db="EMBL/GenBank/DDBJ databases">
        <title>Isolation of Rhodococcus sp. S2-17 biodegrading of BP-3.</title>
        <authorList>
            <person name="Lee Y."/>
            <person name="Kim K.H."/>
            <person name="Chun B.H."/>
            <person name="Jung H.S."/>
            <person name="Jeon C.O."/>
        </authorList>
    </citation>
    <scope>NUCLEOTIDE SEQUENCE [LARGE SCALE GENOMIC DNA]</scope>
    <source>
        <strain evidence="9 10">S2-17</strain>
    </source>
</reference>
<dbReference type="InterPro" id="IPR007867">
    <property type="entry name" value="GMC_OxRtase_C"/>
</dbReference>
<keyword evidence="10" id="KW-1185">Reference proteome</keyword>
<protein>
    <submittedName>
        <fullName evidence="9">Glucose-methanol-choline oxidoreductase</fullName>
    </submittedName>
</protein>
<evidence type="ECO:0000313" key="9">
    <source>
        <dbReference type="EMBL" id="AWK71736.1"/>
    </source>
</evidence>
<dbReference type="Gene3D" id="3.50.50.60">
    <property type="entry name" value="FAD/NAD(P)-binding domain"/>
    <property type="match status" value="1"/>
</dbReference>
<dbReference type="GO" id="GO:0050660">
    <property type="term" value="F:flavin adenine dinucleotide binding"/>
    <property type="evidence" value="ECO:0007669"/>
    <property type="project" value="InterPro"/>
</dbReference>
<evidence type="ECO:0000313" key="10">
    <source>
        <dbReference type="Proteomes" id="UP000245711"/>
    </source>
</evidence>
<comment type="cofactor">
    <cofactor evidence="1">
        <name>FAD</name>
        <dbReference type="ChEBI" id="CHEBI:57692"/>
    </cofactor>
</comment>
<gene>
    <name evidence="9" type="ORF">CBI38_09150</name>
</gene>
<comment type="similarity">
    <text evidence="2 6">Belongs to the GMC oxidoreductase family.</text>
</comment>
<dbReference type="SUPFAM" id="SSF54373">
    <property type="entry name" value="FAD-linked reductases, C-terminal domain"/>
    <property type="match status" value="1"/>
</dbReference>
<dbReference type="EMBL" id="CP021354">
    <property type="protein sequence ID" value="AWK71736.1"/>
    <property type="molecule type" value="Genomic_DNA"/>
</dbReference>
<dbReference type="GO" id="GO:0016614">
    <property type="term" value="F:oxidoreductase activity, acting on CH-OH group of donors"/>
    <property type="evidence" value="ECO:0007669"/>
    <property type="project" value="InterPro"/>
</dbReference>
<dbReference type="InterPro" id="IPR036188">
    <property type="entry name" value="FAD/NAD-bd_sf"/>
</dbReference>
<dbReference type="KEGG" id="roz:CBI38_09150"/>
<accession>A0A2S2BSX7</accession>
<keyword evidence="4 6" id="KW-0274">FAD</keyword>
<proteinExistence type="inferred from homology"/>
<evidence type="ECO:0000256" key="6">
    <source>
        <dbReference type="RuleBase" id="RU003968"/>
    </source>
</evidence>
<dbReference type="Gene3D" id="3.30.560.10">
    <property type="entry name" value="Glucose Oxidase, domain 3"/>
    <property type="match status" value="1"/>
</dbReference>
<evidence type="ECO:0000259" key="7">
    <source>
        <dbReference type="PROSITE" id="PS00623"/>
    </source>
</evidence>
<organism evidence="9 10">
    <name type="scientific">Rhodococcus oxybenzonivorans</name>
    <dbReference type="NCBI Taxonomy" id="1990687"/>
    <lineage>
        <taxon>Bacteria</taxon>
        <taxon>Bacillati</taxon>
        <taxon>Actinomycetota</taxon>
        <taxon>Actinomycetes</taxon>
        <taxon>Mycobacteriales</taxon>
        <taxon>Nocardiaceae</taxon>
        <taxon>Rhodococcus</taxon>
    </lineage>
</organism>
<sequence>MKHIPSVADYVVVGSGSAGAALAERLSADSRNAVVVLEAGPEDKNKFAHIPAAFSKLFRSEVDWDYLTEPQDALGGREIYWPRGKMLGGSSSMNAMMWVRGFAADYDEWAELADESWSFREVLKHFRRIEKVEGATEADCGIEGPINVCHQRSPRALTGAFLDAVRETGYPVERANTAQPEGFSQTMVTQKRGARWSTADAYLRPAMKRKNLTVVTEALATRVLFDGTAAVGVEYEKGGARHTVRAAKEVILAGGAINTPQLLMLSGVGDEQQLREHGIPVQHHLPEVGKNLADHLVSFLGYSVDSDSLYAAEKIPELINYLTRRRGMLTSNVAEAYGFVRSRDDLPLPDLEMIYGPAPFFDEGLIPATGHAAVIGTILVKPESRGTITLRSADPAAKPIIDPRYLSDPEGADRRAMLEGLRLCDALASAPTLKSKLGTLIRPSVEPDTPLEEILERALAENAHTLYHPVGTCRMGKDPASVVTPDLRVRGVERLRIADASIMPTIIRGHTHAPAVLIGERAADLIGR</sequence>
<dbReference type="OrthoDB" id="9785276at2"/>
<dbReference type="Pfam" id="PF00732">
    <property type="entry name" value="GMC_oxred_N"/>
    <property type="match status" value="1"/>
</dbReference>
<keyword evidence="3 6" id="KW-0285">Flavoprotein</keyword>
<evidence type="ECO:0000256" key="3">
    <source>
        <dbReference type="ARBA" id="ARBA00022630"/>
    </source>
</evidence>
<dbReference type="PANTHER" id="PTHR11552:SF147">
    <property type="entry name" value="CHOLINE DEHYDROGENASE, MITOCHONDRIAL"/>
    <property type="match status" value="1"/>
</dbReference>
<dbReference type="PROSITE" id="PS00624">
    <property type="entry name" value="GMC_OXRED_2"/>
    <property type="match status" value="1"/>
</dbReference>
<feature type="active site" description="Proton donor" evidence="5">
    <location>
        <position position="468"/>
    </location>
</feature>
<dbReference type="RefSeq" id="WP_109328278.1">
    <property type="nucleotide sequence ID" value="NZ_CP021354.1"/>
</dbReference>
<evidence type="ECO:0000256" key="2">
    <source>
        <dbReference type="ARBA" id="ARBA00010790"/>
    </source>
</evidence>
<dbReference type="SUPFAM" id="SSF51905">
    <property type="entry name" value="FAD/NAD(P)-binding domain"/>
    <property type="match status" value="1"/>
</dbReference>
<evidence type="ECO:0000259" key="8">
    <source>
        <dbReference type="PROSITE" id="PS00624"/>
    </source>
</evidence>
<dbReference type="PROSITE" id="PS00623">
    <property type="entry name" value="GMC_OXRED_1"/>
    <property type="match status" value="1"/>
</dbReference>
<evidence type="ECO:0000256" key="1">
    <source>
        <dbReference type="ARBA" id="ARBA00001974"/>
    </source>
</evidence>
<dbReference type="InterPro" id="IPR012132">
    <property type="entry name" value="GMC_OxRdtase"/>
</dbReference>
<dbReference type="AlphaFoldDB" id="A0A2S2BSX7"/>
<name>A0A2S2BSX7_9NOCA</name>
<dbReference type="InterPro" id="IPR000172">
    <property type="entry name" value="GMC_OxRdtase_N"/>
</dbReference>
<feature type="domain" description="Glucose-methanol-choline oxidoreductase N-terminal" evidence="7">
    <location>
        <begin position="84"/>
        <end position="107"/>
    </location>
</feature>
<dbReference type="PIRSF" id="PIRSF000137">
    <property type="entry name" value="Alcohol_oxidase"/>
    <property type="match status" value="1"/>
</dbReference>
<feature type="active site" description="Proton acceptor" evidence="5">
    <location>
        <position position="510"/>
    </location>
</feature>
<feature type="domain" description="Glucose-methanol-choline oxidoreductase N-terminal" evidence="8">
    <location>
        <begin position="255"/>
        <end position="269"/>
    </location>
</feature>
<evidence type="ECO:0000256" key="4">
    <source>
        <dbReference type="ARBA" id="ARBA00022827"/>
    </source>
</evidence>
<evidence type="ECO:0000256" key="5">
    <source>
        <dbReference type="PIRSR" id="PIRSR000137-1"/>
    </source>
</evidence>
<dbReference type="PANTHER" id="PTHR11552">
    <property type="entry name" value="GLUCOSE-METHANOL-CHOLINE GMC OXIDOREDUCTASE"/>
    <property type="match status" value="1"/>
</dbReference>
<dbReference type="Proteomes" id="UP000245711">
    <property type="component" value="Chromosome"/>
</dbReference>
<dbReference type="Pfam" id="PF05199">
    <property type="entry name" value="GMC_oxred_C"/>
    <property type="match status" value="1"/>
</dbReference>